<proteinExistence type="predicted"/>
<reference evidence="1 2" key="2">
    <citation type="journal article" date="2006" name="Environ. Microbiol.">
        <title>Sequence analysis of three plasmids harboured in Rhodococcus erythropolis strain PR4.</title>
        <authorList>
            <person name="Sekine M."/>
            <person name="Tanikawa S."/>
            <person name="Omata S."/>
            <person name="Saito M."/>
            <person name="Fujisawa T."/>
            <person name="Tsukatani N."/>
            <person name="Tajima T."/>
            <person name="Sekigawa T."/>
            <person name="Kosugi H."/>
            <person name="Matsuo Y."/>
            <person name="Nishiko R."/>
            <person name="Imamura K."/>
            <person name="Ito M."/>
            <person name="Narita H."/>
            <person name="Tago S."/>
            <person name="Fujita N."/>
            <person name="Harayama S."/>
        </authorList>
    </citation>
    <scope>NUCLEOTIDE SEQUENCE [LARGE SCALE GENOMIC DNA]</scope>
    <source>
        <strain evidence="2">PR4 / NBRC 100887</strain>
    </source>
</reference>
<reference evidence="2" key="1">
    <citation type="submission" date="2005-03" db="EMBL/GenBank/DDBJ databases">
        <title>Comparison of the complete genome sequences of Rhodococcus erythropolis PR4 and Rhodococcus opacus B4.</title>
        <authorList>
            <person name="Takarada H."/>
            <person name="Sekine M."/>
            <person name="Hosoyama A."/>
            <person name="Yamada R."/>
            <person name="Fujisawa T."/>
            <person name="Omata S."/>
            <person name="Shimizu A."/>
            <person name="Tsukatani N."/>
            <person name="Tanikawa S."/>
            <person name="Fujita N."/>
            <person name="Harayama S."/>
        </authorList>
    </citation>
    <scope>NUCLEOTIDE SEQUENCE [LARGE SCALE GENOMIC DNA]</scope>
    <source>
        <strain evidence="2">PR4 / NBRC 100887</strain>
    </source>
</reference>
<dbReference type="PATRIC" id="fig|234621.6.peg.2798"/>
<dbReference type="AlphaFoldDB" id="C0ZXB8"/>
<organism evidence="1 2">
    <name type="scientific">Rhodococcus erythropolis (strain PR4 / NBRC 100887)</name>
    <dbReference type="NCBI Taxonomy" id="234621"/>
    <lineage>
        <taxon>Bacteria</taxon>
        <taxon>Bacillati</taxon>
        <taxon>Actinomycetota</taxon>
        <taxon>Actinomycetes</taxon>
        <taxon>Mycobacteriales</taxon>
        <taxon>Nocardiaceae</taxon>
        <taxon>Rhodococcus</taxon>
        <taxon>Rhodococcus erythropolis group</taxon>
    </lineage>
</organism>
<protein>
    <submittedName>
        <fullName evidence="1">Uncharacterized protein</fullName>
    </submittedName>
</protein>
<dbReference type="RefSeq" id="WP_020907196.1">
    <property type="nucleotide sequence ID" value="NC_012490.1"/>
</dbReference>
<accession>C0ZXB8</accession>
<evidence type="ECO:0000313" key="1">
    <source>
        <dbReference type="EMBL" id="BAH33003.1"/>
    </source>
</evidence>
<dbReference type="Proteomes" id="UP000002204">
    <property type="component" value="Chromosome"/>
</dbReference>
<dbReference type="EMBL" id="AP008957">
    <property type="protein sequence ID" value="BAH33003.1"/>
    <property type="molecule type" value="Genomic_DNA"/>
</dbReference>
<name>C0ZXB8_RHOE4</name>
<gene>
    <name evidence="1" type="ordered locus">RER_22950</name>
</gene>
<dbReference type="KEGG" id="rer:RER_22950"/>
<dbReference type="HOGENOM" id="CLU_2919748_0_0_11"/>
<sequence>MLNATATLSYDGIPIATVERVKPAMKSDRNYGGYFRFEYIGGGTDSAYGDELHILRPAIQH</sequence>
<evidence type="ECO:0000313" key="2">
    <source>
        <dbReference type="Proteomes" id="UP000002204"/>
    </source>
</evidence>